<evidence type="ECO:0000256" key="1">
    <source>
        <dbReference type="SAM" id="Phobius"/>
    </source>
</evidence>
<keyword evidence="1" id="KW-0812">Transmembrane</keyword>
<gene>
    <name evidence="2" type="ORF">J2W40_003153</name>
</gene>
<accession>A0ABU1X3Z6</accession>
<sequence>MSIARFQHVATAFTGAILVASLFISAATPIVPIA</sequence>
<feature type="transmembrane region" description="Helical" evidence="1">
    <location>
        <begin position="12"/>
        <end position="31"/>
    </location>
</feature>
<evidence type="ECO:0000313" key="3">
    <source>
        <dbReference type="Proteomes" id="UP001267638"/>
    </source>
</evidence>
<comment type="caution">
    <text evidence="2">The sequence shown here is derived from an EMBL/GenBank/DDBJ whole genome shotgun (WGS) entry which is preliminary data.</text>
</comment>
<organism evidence="2 3">
    <name type="scientific">Sphingobium xenophagum</name>
    <dbReference type="NCBI Taxonomy" id="121428"/>
    <lineage>
        <taxon>Bacteria</taxon>
        <taxon>Pseudomonadati</taxon>
        <taxon>Pseudomonadota</taxon>
        <taxon>Alphaproteobacteria</taxon>
        <taxon>Sphingomonadales</taxon>
        <taxon>Sphingomonadaceae</taxon>
        <taxon>Sphingobium</taxon>
    </lineage>
</organism>
<dbReference type="Proteomes" id="UP001267638">
    <property type="component" value="Unassembled WGS sequence"/>
</dbReference>
<evidence type="ECO:0000313" key="2">
    <source>
        <dbReference type="EMBL" id="MDR7156312.1"/>
    </source>
</evidence>
<keyword evidence="3" id="KW-1185">Reference proteome</keyword>
<dbReference type="EMBL" id="JAVDWV010000015">
    <property type="protein sequence ID" value="MDR7156312.1"/>
    <property type="molecule type" value="Genomic_DNA"/>
</dbReference>
<keyword evidence="1" id="KW-1133">Transmembrane helix</keyword>
<name>A0ABU1X3Z6_SPHXE</name>
<keyword evidence="1" id="KW-0472">Membrane</keyword>
<reference evidence="2 3" key="1">
    <citation type="submission" date="2023-07" db="EMBL/GenBank/DDBJ databases">
        <title>Sorghum-associated microbial communities from plants grown in Nebraska, USA.</title>
        <authorList>
            <person name="Schachtman D."/>
        </authorList>
    </citation>
    <scope>NUCLEOTIDE SEQUENCE [LARGE SCALE GENOMIC DNA]</scope>
    <source>
        <strain evidence="2 3">4256</strain>
    </source>
</reference>
<proteinExistence type="predicted"/>
<protein>
    <submittedName>
        <fullName evidence="2">Uncharacterized protein</fullName>
    </submittedName>
</protein>